<dbReference type="EMBL" id="LR031568">
    <property type="protein sequence ID" value="VDC60292.1"/>
    <property type="molecule type" value="Genomic_DNA"/>
</dbReference>
<proteinExistence type="predicted"/>
<evidence type="ECO:0000313" key="1">
    <source>
        <dbReference type="EMBL" id="CAG7862026.1"/>
    </source>
</evidence>
<accession>A0A3P5XYU5</accession>
<dbReference type="EMBL" id="LS974625">
    <property type="protein sequence ID" value="CAG7862026.1"/>
    <property type="molecule type" value="Genomic_DNA"/>
</dbReference>
<protein>
    <submittedName>
        <fullName evidence="1">Uncharacterized protein</fullName>
    </submittedName>
</protein>
<name>A0A3P5XYU5_BRACM</name>
<organism evidence="2">
    <name type="scientific">Brassica campestris</name>
    <name type="common">Field mustard</name>
    <dbReference type="NCBI Taxonomy" id="3711"/>
    <lineage>
        <taxon>Eukaryota</taxon>
        <taxon>Viridiplantae</taxon>
        <taxon>Streptophyta</taxon>
        <taxon>Embryophyta</taxon>
        <taxon>Tracheophyta</taxon>
        <taxon>Spermatophyta</taxon>
        <taxon>Magnoliopsida</taxon>
        <taxon>eudicotyledons</taxon>
        <taxon>Gunneridae</taxon>
        <taxon>Pentapetalae</taxon>
        <taxon>rosids</taxon>
        <taxon>malvids</taxon>
        <taxon>Brassicales</taxon>
        <taxon>Brassicaceae</taxon>
        <taxon>Brassiceae</taxon>
        <taxon>Brassica</taxon>
    </lineage>
</organism>
<gene>
    <name evidence="2" type="ORF">BRAA09T37903Z</name>
    <name evidence="1" type="ORF">BRAPAZ1V2_A09P24930.2</name>
</gene>
<dbReference type="Proteomes" id="UP000694005">
    <property type="component" value="Chromosome A09"/>
</dbReference>
<dbReference type="AlphaFoldDB" id="A0A3P5XYU5"/>
<dbReference type="Gramene" id="A09p24930.2_BraZ1">
    <property type="protein sequence ID" value="A09p24930.2_BraZ1.CDS"/>
    <property type="gene ID" value="A09g24930.2_BraZ1"/>
</dbReference>
<reference evidence="2" key="1">
    <citation type="submission" date="2018-11" db="EMBL/GenBank/DDBJ databases">
        <authorList>
            <consortium name="Genoscope - CEA"/>
            <person name="William W."/>
        </authorList>
    </citation>
    <scope>NUCLEOTIDE SEQUENCE</scope>
</reference>
<evidence type="ECO:0000313" key="2">
    <source>
        <dbReference type="EMBL" id="VDC60292.1"/>
    </source>
</evidence>
<sequence length="142" mass="16340">MQIYTVVGINITIQLKLTVCRKQVSFTVQDDDLFALLDSNGKHTRLKQENFDLNMECYLHESVSFVEAGRKGLFGWGLREYASAITSSCIKPSNVILYNFNLHRKRKNCRWNGSNPWVRFSPVSMAWTIDVDKVLELSKCTT</sequence>